<dbReference type="InterPro" id="IPR032675">
    <property type="entry name" value="LRR_dom_sf"/>
</dbReference>
<reference evidence="2" key="1">
    <citation type="submission" date="2013-03" db="EMBL/GenBank/DDBJ databases">
        <title>The Genome Sequence of Anopheles minimus MINIMUS1.</title>
        <authorList>
            <consortium name="The Broad Institute Genomics Platform"/>
            <person name="Neafsey D.E."/>
            <person name="Walton C."/>
            <person name="Walker B."/>
            <person name="Young S.K."/>
            <person name="Zeng Q."/>
            <person name="Gargeya S."/>
            <person name="Fitzgerald M."/>
            <person name="Haas B."/>
            <person name="Abouelleil A."/>
            <person name="Allen A.W."/>
            <person name="Alvarado L."/>
            <person name="Arachchi H.M."/>
            <person name="Berlin A.M."/>
            <person name="Chapman S.B."/>
            <person name="Gainer-Dewar J."/>
            <person name="Goldberg J."/>
            <person name="Griggs A."/>
            <person name="Gujja S."/>
            <person name="Hansen M."/>
            <person name="Howarth C."/>
            <person name="Imamovic A."/>
            <person name="Ireland A."/>
            <person name="Larimer J."/>
            <person name="McCowan C."/>
            <person name="Murphy C."/>
            <person name="Pearson M."/>
            <person name="Poon T.W."/>
            <person name="Priest M."/>
            <person name="Roberts A."/>
            <person name="Saif S."/>
            <person name="Shea T."/>
            <person name="Sisk P."/>
            <person name="Sykes S."/>
            <person name="Wortman J."/>
            <person name="Nusbaum C."/>
            <person name="Birren B."/>
        </authorList>
    </citation>
    <scope>NUCLEOTIDE SEQUENCE [LARGE SCALE GENOMIC DNA]</scope>
    <source>
        <strain evidence="2">MINIMUS1</strain>
    </source>
</reference>
<name>A0A182W1J4_9DIPT</name>
<dbReference type="PANTHER" id="PTHR24114">
    <property type="entry name" value="LEUCINE RICH REPEAT FAMILY PROTEIN"/>
    <property type="match status" value="1"/>
</dbReference>
<dbReference type="AlphaFoldDB" id="A0A182W1J4"/>
<dbReference type="Proteomes" id="UP000075920">
    <property type="component" value="Unassembled WGS sequence"/>
</dbReference>
<evidence type="ECO:0000313" key="2">
    <source>
        <dbReference type="Proteomes" id="UP000075920"/>
    </source>
</evidence>
<dbReference type="VEuPathDB" id="VectorBase:AMIN004203"/>
<accession>A0A182W1J4</accession>
<proteinExistence type="predicted"/>
<dbReference type="Gene3D" id="3.80.10.10">
    <property type="entry name" value="Ribonuclease Inhibitor"/>
    <property type="match status" value="1"/>
</dbReference>
<reference evidence="1" key="2">
    <citation type="submission" date="2020-05" db="UniProtKB">
        <authorList>
            <consortium name="EnsemblMetazoa"/>
        </authorList>
    </citation>
    <scope>IDENTIFICATION</scope>
    <source>
        <strain evidence="1">MINIMUS1</strain>
    </source>
</reference>
<dbReference type="EnsemblMetazoa" id="AMIN004203-RA">
    <property type="protein sequence ID" value="AMIN004203-PA"/>
    <property type="gene ID" value="AMIN004203"/>
</dbReference>
<dbReference type="InterPro" id="IPR052394">
    <property type="entry name" value="LRR-containing"/>
</dbReference>
<dbReference type="PANTHER" id="PTHR24114:SF50">
    <property type="entry name" value="RNI-LIKE PROTEIN"/>
    <property type="match status" value="1"/>
</dbReference>
<dbReference type="InterPro" id="IPR001611">
    <property type="entry name" value="Leu-rich_rpt"/>
</dbReference>
<evidence type="ECO:0000313" key="1">
    <source>
        <dbReference type="EnsemblMetazoa" id="AMIN004203-PA"/>
    </source>
</evidence>
<keyword evidence="2" id="KW-1185">Reference proteome</keyword>
<dbReference type="STRING" id="112268.A0A182W1J4"/>
<organism evidence="1 2">
    <name type="scientific">Anopheles minimus</name>
    <dbReference type="NCBI Taxonomy" id="112268"/>
    <lineage>
        <taxon>Eukaryota</taxon>
        <taxon>Metazoa</taxon>
        <taxon>Ecdysozoa</taxon>
        <taxon>Arthropoda</taxon>
        <taxon>Hexapoda</taxon>
        <taxon>Insecta</taxon>
        <taxon>Pterygota</taxon>
        <taxon>Neoptera</taxon>
        <taxon>Endopterygota</taxon>
        <taxon>Diptera</taxon>
        <taxon>Nematocera</taxon>
        <taxon>Culicoidea</taxon>
        <taxon>Culicidae</taxon>
        <taxon>Anophelinae</taxon>
        <taxon>Anopheles</taxon>
    </lineage>
</organism>
<dbReference type="SUPFAM" id="SSF52047">
    <property type="entry name" value="RNI-like"/>
    <property type="match status" value="1"/>
</dbReference>
<sequence>MSSKLEVNFEEKQQVCPFRVSSQSSVVDDAEEFVLLEDPGSRLTSTGEDDEPQTISEWYRLQSFTYGATTFRAVEELLKTVELNPSAKVELDLNVDLCRNRLLNPTLARLLANVLQELQTIVQVSLSYNTIDDECMEILSNALSNSGVCQLEAAHCQISDRAGSLLFSALIYSDCIETIDLSWNHLDISSGVAIGRFLSVQKSVKELILTGNHLYPEVQCIVPLLVGSIANETLEHLDLSWNGLRGEEFGRALLKAVPQTKLKCLTLEHNLLGPLEMSFVVRIMKKSETLEELRIGSNMLEDTVTLDLVRTFVRHPTLNVISLGSYYFISQAVAKLCRLCLRKYPTKKIIYQGVLGANPARPVDVQEMLLERCRFLAQKPKKPKLKRDIGHLMLQLAAAENTLLEREEFVLVVKRFRVKLDQPLLEALMDAFEVPKKLVDTGAMALKYLTKHPTEPPIVNIYTITPINCCCSENENP</sequence>
<protein>
    <submittedName>
        <fullName evidence="1">Uncharacterized protein</fullName>
    </submittedName>
</protein>
<dbReference type="Pfam" id="PF13516">
    <property type="entry name" value="LRR_6"/>
    <property type="match status" value="1"/>
</dbReference>